<dbReference type="OrthoDB" id="5821246at2"/>
<evidence type="ECO:0000313" key="4">
    <source>
        <dbReference type="Proteomes" id="UP000241074"/>
    </source>
</evidence>
<organism evidence="3 4">
    <name type="scientific">Ahniella affigens</name>
    <dbReference type="NCBI Taxonomy" id="2021234"/>
    <lineage>
        <taxon>Bacteria</taxon>
        <taxon>Pseudomonadati</taxon>
        <taxon>Pseudomonadota</taxon>
        <taxon>Gammaproteobacteria</taxon>
        <taxon>Lysobacterales</taxon>
        <taxon>Rhodanobacteraceae</taxon>
        <taxon>Ahniella</taxon>
    </lineage>
</organism>
<reference evidence="3 4" key="2">
    <citation type="submission" date="2018-03" db="EMBL/GenBank/DDBJ databases">
        <authorList>
            <person name="Keele B.F."/>
        </authorList>
    </citation>
    <scope>NUCLEOTIDE SEQUENCE [LARGE SCALE GENOMIC DNA]</scope>
    <source>
        <strain evidence="3 4">D13</strain>
    </source>
</reference>
<dbReference type="PIRSF" id="PIRSF029693">
    <property type="entry name" value="UCP029693"/>
    <property type="match status" value="1"/>
</dbReference>
<feature type="transmembrane region" description="Helical" evidence="2">
    <location>
        <begin position="7"/>
        <end position="26"/>
    </location>
</feature>
<dbReference type="AlphaFoldDB" id="A0A2P1PZA9"/>
<evidence type="ECO:0000256" key="1">
    <source>
        <dbReference type="SAM" id="MobiDB-lite"/>
    </source>
</evidence>
<evidence type="ECO:0000313" key="3">
    <source>
        <dbReference type="EMBL" id="AVQ00155.1"/>
    </source>
</evidence>
<accession>A0A2P1PZA9</accession>
<name>A0A2P1PZA9_9GAMM</name>
<dbReference type="Proteomes" id="UP000241074">
    <property type="component" value="Chromosome"/>
</dbReference>
<feature type="compositionally biased region" description="Polar residues" evidence="1">
    <location>
        <begin position="217"/>
        <end position="227"/>
    </location>
</feature>
<dbReference type="InterPro" id="IPR016936">
    <property type="entry name" value="UCP029693"/>
</dbReference>
<sequence length="328" mass="36279">MRRYARYGGIAVIALLLLNLGLMWYADHPAEPFDPVAVAAARAKSKGVPLVLGQTLTLTEIELVQRTLDKPGGYLSNDILPPGVLLDNVPNWEFGVLVQVRDLSRFLRGEFSKSQAQSTEDTDLAEAEPHFAFSNNRWLLPSSESEYRAGISRTESYLDRLADQDQLDAQFYARADNLNLYLGEVERRLGNLSKRLSEGVARTEVAASMGTDPNAPPNASTPAETVRQTPWSQIDDVFYEARGACFAQVHILKAIDHDFARVLDDKNARVALRQIIQELEATQAPLNSPVILNGSPYGFFANHSLVIANYISRANAAIGDLRLQLERG</sequence>
<reference evidence="3 4" key="1">
    <citation type="submission" date="2018-03" db="EMBL/GenBank/DDBJ databases">
        <title>Ahniella affigens gen. nov., sp. nov., a gammaproteobacterium isolated from sandy soil near a stream.</title>
        <authorList>
            <person name="Ko Y."/>
            <person name="Kim J.-H."/>
        </authorList>
    </citation>
    <scope>NUCLEOTIDE SEQUENCE [LARGE SCALE GENOMIC DNA]</scope>
    <source>
        <strain evidence="3 4">D13</strain>
    </source>
</reference>
<evidence type="ECO:0000256" key="2">
    <source>
        <dbReference type="SAM" id="Phobius"/>
    </source>
</evidence>
<dbReference type="EMBL" id="CP027860">
    <property type="protein sequence ID" value="AVQ00155.1"/>
    <property type="molecule type" value="Genomic_DNA"/>
</dbReference>
<keyword evidence="4" id="KW-1185">Reference proteome</keyword>
<keyword evidence="2" id="KW-0472">Membrane</keyword>
<proteinExistence type="predicted"/>
<keyword evidence="2" id="KW-1133">Transmembrane helix</keyword>
<gene>
    <name evidence="3" type="ORF">C7S18_16770</name>
</gene>
<dbReference type="Pfam" id="PF10095">
    <property type="entry name" value="DUF2333"/>
    <property type="match status" value="1"/>
</dbReference>
<dbReference type="KEGG" id="xba:C7S18_16770"/>
<protein>
    <submittedName>
        <fullName evidence="3">DUF2333 domain-containing protein</fullName>
    </submittedName>
</protein>
<keyword evidence="2" id="KW-0812">Transmembrane</keyword>
<feature type="region of interest" description="Disordered" evidence="1">
    <location>
        <begin position="206"/>
        <end position="227"/>
    </location>
</feature>